<dbReference type="InterPro" id="IPR004045">
    <property type="entry name" value="Glutathione_S-Trfase_N"/>
</dbReference>
<evidence type="ECO:0000313" key="7">
    <source>
        <dbReference type="EMBL" id="KAJ7358367.1"/>
    </source>
</evidence>
<dbReference type="GO" id="GO:0004364">
    <property type="term" value="F:glutathione transferase activity"/>
    <property type="evidence" value="ECO:0007669"/>
    <property type="project" value="UniProtKB-EC"/>
</dbReference>
<dbReference type="FunFam" id="3.40.30.10:FF:000016">
    <property type="entry name" value="Glutathione S-transferase F2"/>
    <property type="match status" value="1"/>
</dbReference>
<comment type="caution">
    <text evidence="7">The sequence shown here is derived from an EMBL/GenBank/DDBJ whole genome shotgun (WGS) entry which is preliminary data.</text>
</comment>
<dbReference type="Pfam" id="PF02798">
    <property type="entry name" value="GST_N"/>
    <property type="match status" value="1"/>
</dbReference>
<dbReference type="InterPro" id="IPR036282">
    <property type="entry name" value="Glutathione-S-Trfase_C_sf"/>
</dbReference>
<dbReference type="SUPFAM" id="SSF52833">
    <property type="entry name" value="Thioredoxin-like"/>
    <property type="match status" value="1"/>
</dbReference>
<dbReference type="PANTHER" id="PTHR43900">
    <property type="entry name" value="GLUTATHIONE S-TRANSFERASE RHO"/>
    <property type="match status" value="1"/>
</dbReference>
<name>A0AAD7AGV6_9AGAR</name>
<dbReference type="Pfam" id="PF00043">
    <property type="entry name" value="GST_C"/>
    <property type="match status" value="1"/>
</dbReference>
<dbReference type="CDD" id="cd03053">
    <property type="entry name" value="GST_N_Phi"/>
    <property type="match status" value="1"/>
</dbReference>
<evidence type="ECO:0000256" key="2">
    <source>
        <dbReference type="ARBA" id="ARBA00022679"/>
    </source>
</evidence>
<reference evidence="7" key="1">
    <citation type="submission" date="2023-03" db="EMBL/GenBank/DDBJ databases">
        <title>Massive genome expansion in bonnet fungi (Mycena s.s.) driven by repeated elements and novel gene families across ecological guilds.</title>
        <authorList>
            <consortium name="Lawrence Berkeley National Laboratory"/>
            <person name="Harder C.B."/>
            <person name="Miyauchi S."/>
            <person name="Viragh M."/>
            <person name="Kuo A."/>
            <person name="Thoen E."/>
            <person name="Andreopoulos B."/>
            <person name="Lu D."/>
            <person name="Skrede I."/>
            <person name="Drula E."/>
            <person name="Henrissat B."/>
            <person name="Morin E."/>
            <person name="Kohler A."/>
            <person name="Barry K."/>
            <person name="LaButti K."/>
            <person name="Morin E."/>
            <person name="Salamov A."/>
            <person name="Lipzen A."/>
            <person name="Mereny Z."/>
            <person name="Hegedus B."/>
            <person name="Baldrian P."/>
            <person name="Stursova M."/>
            <person name="Weitz H."/>
            <person name="Taylor A."/>
            <person name="Grigoriev I.V."/>
            <person name="Nagy L.G."/>
            <person name="Martin F."/>
            <person name="Kauserud H."/>
        </authorList>
    </citation>
    <scope>NUCLEOTIDE SEQUENCE</scope>
    <source>
        <strain evidence="7">CBHHK002</strain>
    </source>
</reference>
<dbReference type="InterPro" id="IPR040079">
    <property type="entry name" value="Glutathione_S-Trfase"/>
</dbReference>
<dbReference type="SFLD" id="SFLDS00019">
    <property type="entry name" value="Glutathione_Transferase_(cytos"/>
    <property type="match status" value="1"/>
</dbReference>
<feature type="domain" description="GST C-terminal" evidence="6">
    <location>
        <begin position="88"/>
        <end position="234"/>
    </location>
</feature>
<gene>
    <name evidence="7" type="ORF">DFH08DRAFT_848325</name>
</gene>
<dbReference type="InterPro" id="IPR004046">
    <property type="entry name" value="GST_C"/>
</dbReference>
<evidence type="ECO:0000256" key="3">
    <source>
        <dbReference type="ARBA" id="ARBA00047960"/>
    </source>
</evidence>
<dbReference type="SUPFAM" id="SSF47616">
    <property type="entry name" value="GST C-terminal domain-like"/>
    <property type="match status" value="1"/>
</dbReference>
<evidence type="ECO:0000259" key="5">
    <source>
        <dbReference type="PROSITE" id="PS50404"/>
    </source>
</evidence>
<dbReference type="PROSITE" id="PS50404">
    <property type="entry name" value="GST_NTER"/>
    <property type="match status" value="1"/>
</dbReference>
<proteinExistence type="inferred from homology"/>
<accession>A0AAD7AGV6</accession>
<dbReference type="InterPro" id="IPR036249">
    <property type="entry name" value="Thioredoxin-like_sf"/>
</dbReference>
<dbReference type="EMBL" id="JARIHO010000007">
    <property type="protein sequence ID" value="KAJ7358367.1"/>
    <property type="molecule type" value="Genomic_DNA"/>
</dbReference>
<comment type="similarity">
    <text evidence="4">Belongs to the GST superfamily.</text>
</comment>
<dbReference type="PANTHER" id="PTHR43900:SF3">
    <property type="entry name" value="GLUTATHIONE S-TRANSFERASE RHO"/>
    <property type="match status" value="1"/>
</dbReference>
<dbReference type="InterPro" id="IPR010987">
    <property type="entry name" value="Glutathione-S-Trfase_C-like"/>
</dbReference>
<keyword evidence="8" id="KW-1185">Reference proteome</keyword>
<dbReference type="Gene3D" id="1.20.1050.10">
    <property type="match status" value="1"/>
</dbReference>
<dbReference type="EC" id="2.5.1.18" evidence="1"/>
<dbReference type="Proteomes" id="UP001218218">
    <property type="component" value="Unassembled WGS sequence"/>
</dbReference>
<evidence type="ECO:0000259" key="6">
    <source>
        <dbReference type="PROSITE" id="PS50405"/>
    </source>
</evidence>
<evidence type="ECO:0000256" key="1">
    <source>
        <dbReference type="ARBA" id="ARBA00012452"/>
    </source>
</evidence>
<evidence type="ECO:0000313" key="8">
    <source>
        <dbReference type="Proteomes" id="UP001218218"/>
    </source>
</evidence>
<keyword evidence="2" id="KW-0808">Transferase</keyword>
<dbReference type="GO" id="GO:0043295">
    <property type="term" value="F:glutathione binding"/>
    <property type="evidence" value="ECO:0007669"/>
    <property type="project" value="TreeGrafter"/>
</dbReference>
<comment type="catalytic activity">
    <reaction evidence="3">
        <text>RX + glutathione = an S-substituted glutathione + a halide anion + H(+)</text>
        <dbReference type="Rhea" id="RHEA:16437"/>
        <dbReference type="ChEBI" id="CHEBI:15378"/>
        <dbReference type="ChEBI" id="CHEBI:16042"/>
        <dbReference type="ChEBI" id="CHEBI:17792"/>
        <dbReference type="ChEBI" id="CHEBI:57925"/>
        <dbReference type="ChEBI" id="CHEBI:90779"/>
        <dbReference type="EC" id="2.5.1.18"/>
    </reaction>
</comment>
<organism evidence="7 8">
    <name type="scientific">Mycena albidolilacea</name>
    <dbReference type="NCBI Taxonomy" id="1033008"/>
    <lineage>
        <taxon>Eukaryota</taxon>
        <taxon>Fungi</taxon>
        <taxon>Dikarya</taxon>
        <taxon>Basidiomycota</taxon>
        <taxon>Agaricomycotina</taxon>
        <taxon>Agaricomycetes</taxon>
        <taxon>Agaricomycetidae</taxon>
        <taxon>Agaricales</taxon>
        <taxon>Marasmiineae</taxon>
        <taxon>Mycenaceae</taxon>
        <taxon>Mycena</taxon>
    </lineage>
</organism>
<sequence length="234" mass="25871">MEILKLYGYAKSTGTWRAATVLYEAKVPFEFVVVDVMHGEHKSPAYLEKQPFGQIPYIDDNGFILYESRAICRYIAAKYPESNLIPTDPKKNALFEQAASSEYANFETIAEGIITEVWGKRTMGLKEDQAVIDAKTLALDAKLNAYNAILGKTKYLAGDEITLADLFHLPHAPIIEEHAKTDIMVRKPNVARSSLQPIPAFQKFPPAVGLHVIYAPGGTKTSSRARPGGRSRTG</sequence>
<dbReference type="GO" id="GO:0005737">
    <property type="term" value="C:cytoplasm"/>
    <property type="evidence" value="ECO:0007669"/>
    <property type="project" value="TreeGrafter"/>
</dbReference>
<feature type="domain" description="GST N-terminal" evidence="5">
    <location>
        <begin position="2"/>
        <end position="83"/>
    </location>
</feature>
<dbReference type="PROSITE" id="PS50405">
    <property type="entry name" value="GST_CTER"/>
    <property type="match status" value="1"/>
</dbReference>
<dbReference type="Gene3D" id="3.40.30.10">
    <property type="entry name" value="Glutaredoxin"/>
    <property type="match status" value="1"/>
</dbReference>
<protein>
    <recommendedName>
        <fullName evidence="1">glutathione transferase</fullName>
        <ecNumber evidence="1">2.5.1.18</ecNumber>
    </recommendedName>
</protein>
<dbReference type="AlphaFoldDB" id="A0AAD7AGV6"/>
<dbReference type="SFLD" id="SFLDG00358">
    <property type="entry name" value="Main_(cytGST)"/>
    <property type="match status" value="1"/>
</dbReference>
<dbReference type="GO" id="GO:0006749">
    <property type="term" value="P:glutathione metabolic process"/>
    <property type="evidence" value="ECO:0007669"/>
    <property type="project" value="TreeGrafter"/>
</dbReference>
<evidence type="ECO:0000256" key="4">
    <source>
        <dbReference type="RuleBase" id="RU003494"/>
    </source>
</evidence>